<accession>X0SN22</accession>
<dbReference type="EMBL" id="BARS01008691">
    <property type="protein sequence ID" value="GAF82463.1"/>
    <property type="molecule type" value="Genomic_DNA"/>
</dbReference>
<gene>
    <name evidence="1" type="ORF">S01H1_16511</name>
</gene>
<dbReference type="AlphaFoldDB" id="X0SN22"/>
<evidence type="ECO:0000313" key="1">
    <source>
        <dbReference type="EMBL" id="GAF82463.1"/>
    </source>
</evidence>
<protein>
    <recommendedName>
        <fullName evidence="2">Phage portal protein</fullName>
    </recommendedName>
</protein>
<name>X0SN22_9ZZZZ</name>
<evidence type="ECO:0008006" key="2">
    <source>
        <dbReference type="Google" id="ProtNLM"/>
    </source>
</evidence>
<reference evidence="1" key="1">
    <citation type="journal article" date="2014" name="Front. Microbiol.">
        <title>High frequency of phylogenetically diverse reductive dehalogenase-homologous genes in deep subseafloor sedimentary metagenomes.</title>
        <authorList>
            <person name="Kawai M."/>
            <person name="Futagami T."/>
            <person name="Toyoda A."/>
            <person name="Takaki Y."/>
            <person name="Nishi S."/>
            <person name="Hori S."/>
            <person name="Arai W."/>
            <person name="Tsubouchi T."/>
            <person name="Morono Y."/>
            <person name="Uchiyama I."/>
            <person name="Ito T."/>
            <person name="Fujiyama A."/>
            <person name="Inagaki F."/>
            <person name="Takami H."/>
        </authorList>
    </citation>
    <scope>NUCLEOTIDE SEQUENCE</scope>
    <source>
        <strain evidence="1">Expedition CK06-06</strain>
    </source>
</reference>
<sequence>MHYDGSAGGNIYVAPIHFHQIFAEKVEKIKKYREMERYPEISEAIDMVCDDTIVTDAKGKIINLSFNKELPRRTEKQLKKEFDYVVNVVLKSKENMWDYFRKFLVEGEQFLELVMDGKKKKIIGVKPLASFSTFPLFKGDKIVGYMQRNLEDETKDIMYPKNQVSYVHWGKFGNDKADIRGYLDPAIVTYNQLKALEDAVVVYRLVRAPERRVWNIEVGRMPKGKAEEYIKGLIHKHKKQINYNPTTGAVDSSKNIQSMTEDFYFAKNEGQGTTVDQLAGGQTLGEMEDVKYFMKKLYKVLKLPKNRFEDASSVYNNGMSLEREEVRFGKFIDRVQQRYKKHVLDVFIQHIKLLGKGEFRP</sequence>
<dbReference type="InterPro" id="IPR010823">
    <property type="entry name" value="Portal_Gp20"/>
</dbReference>
<comment type="caution">
    <text evidence="1">The sequence shown here is derived from an EMBL/GenBank/DDBJ whole genome shotgun (WGS) entry which is preliminary data.</text>
</comment>
<dbReference type="Pfam" id="PF07230">
    <property type="entry name" value="Portal_T4"/>
    <property type="match status" value="1"/>
</dbReference>
<feature type="non-terminal residue" evidence="1">
    <location>
        <position position="361"/>
    </location>
</feature>
<organism evidence="1">
    <name type="scientific">marine sediment metagenome</name>
    <dbReference type="NCBI Taxonomy" id="412755"/>
    <lineage>
        <taxon>unclassified sequences</taxon>
        <taxon>metagenomes</taxon>
        <taxon>ecological metagenomes</taxon>
    </lineage>
</organism>
<proteinExistence type="predicted"/>